<evidence type="ECO:0000256" key="1">
    <source>
        <dbReference type="ARBA" id="ARBA00022553"/>
    </source>
</evidence>
<dbReference type="PROSITE" id="PS50110">
    <property type="entry name" value="RESPONSE_REGULATORY"/>
    <property type="match status" value="1"/>
</dbReference>
<dbReference type="PANTHER" id="PTHR45339:SF1">
    <property type="entry name" value="HYBRID SIGNAL TRANSDUCTION HISTIDINE KINASE J"/>
    <property type="match status" value="1"/>
</dbReference>
<evidence type="ECO:0000259" key="4">
    <source>
        <dbReference type="PROSITE" id="PS50110"/>
    </source>
</evidence>
<evidence type="ECO:0000256" key="2">
    <source>
        <dbReference type="ARBA" id="ARBA00023012"/>
    </source>
</evidence>
<dbReference type="SUPFAM" id="SSF52172">
    <property type="entry name" value="CheY-like"/>
    <property type="match status" value="1"/>
</dbReference>
<sequence length="138" mass="15558">MKILFVEDDAMNRRVVGEMLSAAHIDMHEAEDALTGLRMIDEDDFDMILMDLRMPGMDGMEAIRRIRKRTDEKRHVPIIVVTADTAMDLRGECLDNGADEFLIKPIEIRALFETIAFTIAKHKKARQAAAQKSDTAAA</sequence>
<proteinExistence type="predicted"/>
<dbReference type="Pfam" id="PF00072">
    <property type="entry name" value="Response_reg"/>
    <property type="match status" value="1"/>
</dbReference>
<dbReference type="InterPro" id="IPR001789">
    <property type="entry name" value="Sig_transdc_resp-reg_receiver"/>
</dbReference>
<dbReference type="PANTHER" id="PTHR45339">
    <property type="entry name" value="HYBRID SIGNAL TRANSDUCTION HISTIDINE KINASE J"/>
    <property type="match status" value="1"/>
</dbReference>
<feature type="modified residue" description="4-aspartylphosphate" evidence="3">
    <location>
        <position position="51"/>
    </location>
</feature>
<reference evidence="6" key="1">
    <citation type="journal article" date="2019" name="Int. J. Syst. Evol. Microbiol.">
        <title>The Global Catalogue of Microorganisms (GCM) 10K type strain sequencing project: providing services to taxonomists for standard genome sequencing and annotation.</title>
        <authorList>
            <consortium name="The Broad Institute Genomics Platform"/>
            <consortium name="The Broad Institute Genome Sequencing Center for Infectious Disease"/>
            <person name="Wu L."/>
            <person name="Ma J."/>
        </authorList>
    </citation>
    <scope>NUCLEOTIDE SEQUENCE [LARGE SCALE GENOMIC DNA]</scope>
    <source>
        <strain evidence="6">CGMCC-1.15741</strain>
    </source>
</reference>
<comment type="caution">
    <text evidence="5">The sequence shown here is derived from an EMBL/GenBank/DDBJ whole genome shotgun (WGS) entry which is preliminary data.</text>
</comment>
<protein>
    <submittedName>
        <fullName evidence="5">Response regulator</fullName>
    </submittedName>
</protein>
<evidence type="ECO:0000313" key="6">
    <source>
        <dbReference type="Proteomes" id="UP001596303"/>
    </source>
</evidence>
<dbReference type="Proteomes" id="UP001596303">
    <property type="component" value="Unassembled WGS sequence"/>
</dbReference>
<name>A0ABW1SCA8_9PROT</name>
<evidence type="ECO:0000256" key="3">
    <source>
        <dbReference type="PROSITE-ProRule" id="PRU00169"/>
    </source>
</evidence>
<dbReference type="CDD" id="cd17546">
    <property type="entry name" value="REC_hyHK_CKI1_RcsC-like"/>
    <property type="match status" value="1"/>
</dbReference>
<dbReference type="RefSeq" id="WP_377379696.1">
    <property type="nucleotide sequence ID" value="NZ_JBHSSW010000017.1"/>
</dbReference>
<keyword evidence="2" id="KW-0902">Two-component regulatory system</keyword>
<accession>A0ABW1SCA8</accession>
<dbReference type="SMART" id="SM00448">
    <property type="entry name" value="REC"/>
    <property type="match status" value="1"/>
</dbReference>
<keyword evidence="1 3" id="KW-0597">Phosphoprotein</keyword>
<dbReference type="Gene3D" id="3.40.50.2300">
    <property type="match status" value="1"/>
</dbReference>
<organism evidence="5 6">
    <name type="scientific">Ponticaulis profundi</name>
    <dbReference type="NCBI Taxonomy" id="2665222"/>
    <lineage>
        <taxon>Bacteria</taxon>
        <taxon>Pseudomonadati</taxon>
        <taxon>Pseudomonadota</taxon>
        <taxon>Alphaproteobacteria</taxon>
        <taxon>Hyphomonadales</taxon>
        <taxon>Hyphomonadaceae</taxon>
        <taxon>Ponticaulis</taxon>
    </lineage>
</organism>
<gene>
    <name evidence="5" type="ORF">ACFQDM_12965</name>
</gene>
<dbReference type="InterPro" id="IPR011006">
    <property type="entry name" value="CheY-like_superfamily"/>
</dbReference>
<keyword evidence="6" id="KW-1185">Reference proteome</keyword>
<evidence type="ECO:0000313" key="5">
    <source>
        <dbReference type="EMBL" id="MFC6198998.1"/>
    </source>
</evidence>
<dbReference type="EMBL" id="JBHSSW010000017">
    <property type="protein sequence ID" value="MFC6198998.1"/>
    <property type="molecule type" value="Genomic_DNA"/>
</dbReference>
<feature type="domain" description="Response regulatory" evidence="4">
    <location>
        <begin position="2"/>
        <end position="119"/>
    </location>
</feature>